<comment type="subunit">
    <text evidence="4">Homodimer.</text>
</comment>
<dbReference type="Gene3D" id="1.20.5.320">
    <property type="entry name" value="6-Phosphogluconate Dehydrogenase, domain 3"/>
    <property type="match status" value="1"/>
</dbReference>
<protein>
    <recommendedName>
        <fullName evidence="5">phosphogluconate dehydrogenase (NADP(+)-dependent, decarboxylating)</fullName>
        <ecNumber evidence="5">1.1.1.44</ecNumber>
    </recommendedName>
</protein>
<dbReference type="GO" id="GO:0006098">
    <property type="term" value="P:pentose-phosphate shunt"/>
    <property type="evidence" value="ECO:0007669"/>
    <property type="project" value="UniProtKB-KW"/>
</dbReference>
<evidence type="ECO:0000313" key="12">
    <source>
        <dbReference type="EMBL" id="SVC92399.1"/>
    </source>
</evidence>
<keyword evidence="6" id="KW-0521">NADP</keyword>
<evidence type="ECO:0000256" key="4">
    <source>
        <dbReference type="ARBA" id="ARBA00011738"/>
    </source>
</evidence>
<evidence type="ECO:0000259" key="11">
    <source>
        <dbReference type="SMART" id="SM01350"/>
    </source>
</evidence>
<comment type="function">
    <text evidence="1">Catalyzes the oxidative decarboxylation of 6-phosphogluconate to ribulose 5-phosphate and CO(2), with concomitant reduction of NADP to NADPH.</text>
</comment>
<dbReference type="InterPro" id="IPR006183">
    <property type="entry name" value="Pgluconate_DH"/>
</dbReference>
<dbReference type="PANTHER" id="PTHR11811">
    <property type="entry name" value="6-PHOSPHOGLUCONATE DEHYDROGENASE"/>
    <property type="match status" value="1"/>
</dbReference>
<keyword evidence="8" id="KW-0311">Gluconate utilization</keyword>
<dbReference type="EC" id="1.1.1.44" evidence="5"/>
<dbReference type="SUPFAM" id="SSF48179">
    <property type="entry name" value="6-phosphogluconate dehydrogenase C-terminal domain-like"/>
    <property type="match status" value="1"/>
</dbReference>
<dbReference type="SMART" id="SM01350">
    <property type="entry name" value="6PGD"/>
    <property type="match status" value="1"/>
</dbReference>
<dbReference type="GO" id="GO:0019521">
    <property type="term" value="P:D-gluconate metabolic process"/>
    <property type="evidence" value="ECO:0007669"/>
    <property type="project" value="UniProtKB-KW"/>
</dbReference>
<feature type="domain" description="6-phosphogluconate dehydrogenase C-terminal" evidence="11">
    <location>
        <begin position="1"/>
        <end position="95"/>
    </location>
</feature>
<evidence type="ECO:0000256" key="10">
    <source>
        <dbReference type="ARBA" id="ARBA00048640"/>
    </source>
</evidence>
<name>A0A382R3T9_9ZZZZ</name>
<evidence type="ECO:0000256" key="5">
    <source>
        <dbReference type="ARBA" id="ARBA00013011"/>
    </source>
</evidence>
<feature type="non-terminal residue" evidence="12">
    <location>
        <position position="1"/>
    </location>
</feature>
<dbReference type="EMBL" id="UINC01118930">
    <property type="protein sequence ID" value="SVC92399.1"/>
    <property type="molecule type" value="Genomic_DNA"/>
</dbReference>
<evidence type="ECO:0000256" key="1">
    <source>
        <dbReference type="ARBA" id="ARBA00002526"/>
    </source>
</evidence>
<dbReference type="Gene3D" id="1.10.1040.10">
    <property type="entry name" value="N-(1-d-carboxylethyl)-l-norvaline Dehydrogenase, domain 2"/>
    <property type="match status" value="1"/>
</dbReference>
<reference evidence="12" key="1">
    <citation type="submission" date="2018-05" db="EMBL/GenBank/DDBJ databases">
        <authorList>
            <person name="Lanie J.A."/>
            <person name="Ng W.-L."/>
            <person name="Kazmierczak K.M."/>
            <person name="Andrzejewski T.M."/>
            <person name="Davidsen T.M."/>
            <person name="Wayne K.J."/>
            <person name="Tettelin H."/>
            <person name="Glass J.I."/>
            <person name="Rusch D."/>
            <person name="Podicherti R."/>
            <person name="Tsui H.-C.T."/>
            <person name="Winkler M.E."/>
        </authorList>
    </citation>
    <scope>NUCLEOTIDE SEQUENCE</scope>
</reference>
<dbReference type="InterPro" id="IPR013328">
    <property type="entry name" value="6PGD_dom2"/>
</dbReference>
<keyword evidence="9" id="KW-0570">Pentose shunt</keyword>
<comment type="similarity">
    <text evidence="3">Belongs to the 6-phosphogluconate dehydrogenase family.</text>
</comment>
<evidence type="ECO:0000256" key="9">
    <source>
        <dbReference type="ARBA" id="ARBA00023126"/>
    </source>
</evidence>
<dbReference type="FunFam" id="1.20.5.320:FF:000002">
    <property type="entry name" value="6-phosphogluconate dehydrogenase, decarboxylating"/>
    <property type="match status" value="1"/>
</dbReference>
<evidence type="ECO:0000256" key="7">
    <source>
        <dbReference type="ARBA" id="ARBA00023002"/>
    </source>
</evidence>
<keyword evidence="7" id="KW-0560">Oxidoreductase</keyword>
<evidence type="ECO:0000256" key="2">
    <source>
        <dbReference type="ARBA" id="ARBA00004874"/>
    </source>
</evidence>
<dbReference type="InterPro" id="IPR008927">
    <property type="entry name" value="6-PGluconate_DH-like_C_sf"/>
</dbReference>
<evidence type="ECO:0000256" key="8">
    <source>
        <dbReference type="ARBA" id="ARBA00023064"/>
    </source>
</evidence>
<accession>A0A382R3T9</accession>
<gene>
    <name evidence="12" type="ORF">METZ01_LOCUS345253</name>
</gene>
<dbReference type="InterPro" id="IPR006114">
    <property type="entry name" value="6PGDH_C"/>
</dbReference>
<dbReference type="GO" id="GO:0004616">
    <property type="term" value="F:phosphogluconate dehydrogenase (decarboxylating) activity"/>
    <property type="evidence" value="ECO:0007669"/>
    <property type="project" value="UniProtKB-EC"/>
</dbReference>
<evidence type="ECO:0000256" key="6">
    <source>
        <dbReference type="ARBA" id="ARBA00022857"/>
    </source>
</evidence>
<proteinExistence type="inferred from homology"/>
<dbReference type="AlphaFoldDB" id="A0A382R3T9"/>
<evidence type="ECO:0000256" key="3">
    <source>
        <dbReference type="ARBA" id="ARBA00008419"/>
    </source>
</evidence>
<sequence length="108" mass="12358">NEAFTKHPRLQNLMLDIFFKRGIRHSQKGWRNVVAVAAKRGIPVPAISTALAFFDSYRSERLPANLLQAQRDYFGAHTYERTDKPRGEFFHTNWTGRGGDVSSSTYNV</sequence>
<comment type="pathway">
    <text evidence="2">Carbohydrate degradation; pentose phosphate pathway; D-ribulose 5-phosphate from D-glucose 6-phosphate (oxidative stage): step 3/3.</text>
</comment>
<organism evidence="12">
    <name type="scientific">marine metagenome</name>
    <dbReference type="NCBI Taxonomy" id="408172"/>
    <lineage>
        <taxon>unclassified sequences</taxon>
        <taxon>metagenomes</taxon>
        <taxon>ecological metagenomes</taxon>
    </lineage>
</organism>
<comment type="catalytic activity">
    <reaction evidence="10">
        <text>6-phospho-D-gluconate + NADP(+) = D-ribulose 5-phosphate + CO2 + NADPH</text>
        <dbReference type="Rhea" id="RHEA:10116"/>
        <dbReference type="ChEBI" id="CHEBI:16526"/>
        <dbReference type="ChEBI" id="CHEBI:57783"/>
        <dbReference type="ChEBI" id="CHEBI:58121"/>
        <dbReference type="ChEBI" id="CHEBI:58349"/>
        <dbReference type="ChEBI" id="CHEBI:58759"/>
        <dbReference type="EC" id="1.1.1.44"/>
    </reaction>
</comment>
<dbReference type="Pfam" id="PF00393">
    <property type="entry name" value="6PGD"/>
    <property type="match status" value="1"/>
</dbReference>